<dbReference type="Proteomes" id="UP000233256">
    <property type="component" value="Unassembled WGS sequence"/>
</dbReference>
<dbReference type="AlphaFoldDB" id="A0A2N1PQY2"/>
<sequence>MADRTDETIFIRLSESKVPITFAENELLGKYGFARKKGSEEYQITELLNEIIRERRRRNFPLMGSLVLRAALEIRERLADSPAMLDWVSAVRLLRKIPVRRCLQRYGLEKNAQNNDPLMLDRSVVIGCYSLPALLHRDLGALFVRGCPSDSPVCSHLSRGQREDLKLLVTRGFDTFVVSPESPVLHADTEGYEVTLRDRKQFPISESRAPADAFNSFLMTVIFARKAYVNREFAWGSELHEALRKSVDESRMELAGWVKAIRGQ</sequence>
<evidence type="ECO:0000313" key="2">
    <source>
        <dbReference type="Proteomes" id="UP000233256"/>
    </source>
</evidence>
<protein>
    <submittedName>
        <fullName evidence="1">Uncharacterized protein</fullName>
    </submittedName>
</protein>
<organism evidence="1 2">
    <name type="scientific">Candidatus Wallbacteria bacterium HGW-Wallbacteria-1</name>
    <dbReference type="NCBI Taxonomy" id="2013854"/>
    <lineage>
        <taxon>Bacteria</taxon>
        <taxon>Candidatus Walliibacteriota</taxon>
    </lineage>
</organism>
<name>A0A2N1PQY2_9BACT</name>
<evidence type="ECO:0000313" key="1">
    <source>
        <dbReference type="EMBL" id="PKK90755.1"/>
    </source>
</evidence>
<gene>
    <name evidence="1" type="ORF">CVV64_07705</name>
</gene>
<proteinExistence type="predicted"/>
<reference evidence="1 2" key="1">
    <citation type="journal article" date="2017" name="ISME J.">
        <title>Potential for microbial H2 and metal transformations associated with novel bacteria and archaea in deep terrestrial subsurface sediments.</title>
        <authorList>
            <person name="Hernsdorf A.W."/>
            <person name="Amano Y."/>
            <person name="Miyakawa K."/>
            <person name="Ise K."/>
            <person name="Suzuki Y."/>
            <person name="Anantharaman K."/>
            <person name="Probst A."/>
            <person name="Burstein D."/>
            <person name="Thomas B.C."/>
            <person name="Banfield J.F."/>
        </authorList>
    </citation>
    <scope>NUCLEOTIDE SEQUENCE [LARGE SCALE GENOMIC DNA]</scope>
    <source>
        <strain evidence="1">HGW-Wallbacteria-1</strain>
    </source>
</reference>
<comment type="caution">
    <text evidence="1">The sequence shown here is derived from an EMBL/GenBank/DDBJ whole genome shotgun (WGS) entry which is preliminary data.</text>
</comment>
<accession>A0A2N1PQY2</accession>
<dbReference type="EMBL" id="PGXC01000004">
    <property type="protein sequence ID" value="PKK90755.1"/>
    <property type="molecule type" value="Genomic_DNA"/>
</dbReference>